<gene>
    <name evidence="2" type="ORF">J2X16_001881</name>
</gene>
<dbReference type="PANTHER" id="PTHR31435">
    <property type="entry name" value="PROTEIN NATD1"/>
    <property type="match status" value="1"/>
</dbReference>
<organism evidence="2 3">
    <name type="scientific">Pelomonas aquatica</name>
    <dbReference type="NCBI Taxonomy" id="431058"/>
    <lineage>
        <taxon>Bacteria</taxon>
        <taxon>Pseudomonadati</taxon>
        <taxon>Pseudomonadota</taxon>
        <taxon>Betaproteobacteria</taxon>
        <taxon>Burkholderiales</taxon>
        <taxon>Sphaerotilaceae</taxon>
        <taxon>Roseateles</taxon>
    </lineage>
</organism>
<dbReference type="Gene3D" id="3.40.630.30">
    <property type="match status" value="1"/>
</dbReference>
<evidence type="ECO:0000313" key="3">
    <source>
        <dbReference type="Proteomes" id="UP001180536"/>
    </source>
</evidence>
<feature type="domain" description="N-acetyltransferase" evidence="1">
    <location>
        <begin position="2"/>
        <end position="88"/>
    </location>
</feature>
<dbReference type="InterPro" id="IPR031165">
    <property type="entry name" value="GNAT_YJDJ"/>
</dbReference>
<name>A0ABU1Z7E2_9BURK</name>
<dbReference type="PROSITE" id="PS51729">
    <property type="entry name" value="GNAT_YJDJ"/>
    <property type="match status" value="1"/>
</dbReference>
<dbReference type="CDD" id="cd04301">
    <property type="entry name" value="NAT_SF"/>
    <property type="match status" value="1"/>
</dbReference>
<dbReference type="InterPro" id="IPR016181">
    <property type="entry name" value="Acyl_CoA_acyltransferase"/>
</dbReference>
<dbReference type="InterPro" id="IPR045057">
    <property type="entry name" value="Gcn5-rel_NAT"/>
</dbReference>
<dbReference type="EMBL" id="JAVDXQ010000002">
    <property type="protein sequence ID" value="MDR7296542.1"/>
    <property type="molecule type" value="Genomic_DNA"/>
</dbReference>
<evidence type="ECO:0000313" key="2">
    <source>
        <dbReference type="EMBL" id="MDR7296542.1"/>
    </source>
</evidence>
<dbReference type="RefSeq" id="WP_056877860.1">
    <property type="nucleotide sequence ID" value="NZ_JAVDXQ010000002.1"/>
</dbReference>
<evidence type="ECO:0000259" key="1">
    <source>
        <dbReference type="PROSITE" id="PS51729"/>
    </source>
</evidence>
<accession>A0ABU1Z7E2</accession>
<dbReference type="PANTHER" id="PTHR31435:SF9">
    <property type="entry name" value="PROTEIN NATD1"/>
    <property type="match status" value="1"/>
</dbReference>
<dbReference type="SUPFAM" id="SSF55729">
    <property type="entry name" value="Acyl-CoA N-acyltransferases (Nat)"/>
    <property type="match status" value="1"/>
</dbReference>
<sequence length="88" mass="9797">MTPFHEPEHQRFTLPTTPVSVLDYDLSGDQVVFTHTGVPPAYQGQGLAGQLVEAGLRWAQAQGLRVVPACTYAQSYIQRHPEWQHLVA</sequence>
<comment type="caution">
    <text evidence="2">The sequence shown here is derived from an EMBL/GenBank/DDBJ whole genome shotgun (WGS) entry which is preliminary data.</text>
</comment>
<reference evidence="2 3" key="1">
    <citation type="submission" date="2023-07" db="EMBL/GenBank/DDBJ databases">
        <title>Sorghum-associated microbial communities from plants grown in Nebraska, USA.</title>
        <authorList>
            <person name="Schachtman D."/>
        </authorList>
    </citation>
    <scope>NUCLEOTIDE SEQUENCE [LARGE SCALE GENOMIC DNA]</scope>
    <source>
        <strain evidence="2 3">BE310</strain>
    </source>
</reference>
<protein>
    <submittedName>
        <fullName evidence="2">GNAT family acetyltransferase</fullName>
    </submittedName>
</protein>
<keyword evidence="3" id="KW-1185">Reference proteome</keyword>
<proteinExistence type="predicted"/>
<dbReference type="Pfam" id="PF14542">
    <property type="entry name" value="Acetyltransf_CG"/>
    <property type="match status" value="1"/>
</dbReference>
<dbReference type="Proteomes" id="UP001180536">
    <property type="component" value="Unassembled WGS sequence"/>
</dbReference>